<dbReference type="Proteomes" id="UP000279271">
    <property type="component" value="Unassembled WGS sequence"/>
</dbReference>
<dbReference type="SMART" id="SM00387">
    <property type="entry name" value="HATPase_c"/>
    <property type="match status" value="1"/>
</dbReference>
<dbReference type="GO" id="GO:0016887">
    <property type="term" value="F:ATP hydrolysis activity"/>
    <property type="evidence" value="ECO:0007669"/>
    <property type="project" value="InterPro"/>
</dbReference>
<comment type="similarity">
    <text evidence="1">Belongs to the heat shock protein 90 family.</text>
</comment>
<evidence type="ECO:0000256" key="6">
    <source>
        <dbReference type="SAM" id="Phobius"/>
    </source>
</evidence>
<keyword evidence="6" id="KW-1133">Transmembrane helix</keyword>
<keyword evidence="4" id="KW-0143">Chaperone</keyword>
<organism evidence="8 9">
    <name type="scientific">Auxenochlorella protothecoides</name>
    <name type="common">Green microalga</name>
    <name type="synonym">Chlorella protothecoides</name>
    <dbReference type="NCBI Taxonomy" id="3075"/>
    <lineage>
        <taxon>Eukaryota</taxon>
        <taxon>Viridiplantae</taxon>
        <taxon>Chlorophyta</taxon>
        <taxon>core chlorophytes</taxon>
        <taxon>Trebouxiophyceae</taxon>
        <taxon>Chlorellales</taxon>
        <taxon>Chlorellaceae</taxon>
        <taxon>Auxenochlorella</taxon>
    </lineage>
</organism>
<keyword evidence="2" id="KW-0547">Nucleotide-binding</keyword>
<sequence length="898" mass="99619">LGEFWLPLDPASRMAFRLRSFRGIATCIALLLAVFWAPLWVYDLAGSVVRLAGGFLVTNVRQQGFPVNPIKASIRNVTMDFDELSNLITEFLQGPAVDPAVQLSFQDFLAHPHLEFSLDWLLTTYKFVFPFLIISMVAKLAGGGERDRAGIEEQRSDDLDSLISIRTSAKPGSPLGPSTPLSQQTTMAGAAEVGPGKHPDMASPRLAGAQCCRVRPSAALPAPFSSLVAGPSRSRACGAVLGRSLHQGVGVRAAATPSAVEPAEETFSYQTETDRIMDMIVNSLYSNRDVFVRELVSNASDALDKMRLTALQNQDEYKSGADLEIRIKVDKEAGTLTIEDSGIGMTREELLSSLGTIARSGTKKFMEAMQDKQDANLIGQFGVGFYSAFLVADKVTVQTKSNASEDQWTWEGAAGAHSYKVRRDAEVDLKRGTRITLHLKEDAKEFADAAKIEGLLKQYSEFISFPIKLWTTSFVNEQVQNDSKPLWTRSAKEVTREEQNAFFKTTFKEFLDPAAVSQFNVEGTLEFSGLLYIPGMAPFDQQNMMGKPRNIRLYVKRVFISDEFDEDLLPRWAGFVKGVVDSSDLPLNISREILQENRIVRAIRKQLVKRTLDMLNGLAEKEDKEEYGKVWESFGKYLKVGILDDASNQDALAKLLRFKSSNSEEGLTSIADYVSRMKEGQKNIYFLIASSPDAAKHAPFVEALTSKGYEVLYLTESVDELVVLKIQEFEGKTFTDVTREDLEIDESEEGKKESADVEAELKDLTSYVKKVLGDKVEKVVPSKRLTDSPAIVVLSKFGWSTNMERIARAQAMGDAQQAEYMRGRRILEINPNHPIIQSLKEKVSLDSREVKEQIQLLYDAASLSGGYDIDSPKDFADRIYSMLAGKAGTAQKVEAEVV</sequence>
<dbReference type="GO" id="GO:0005524">
    <property type="term" value="F:ATP binding"/>
    <property type="evidence" value="ECO:0007669"/>
    <property type="project" value="UniProtKB-KW"/>
</dbReference>
<keyword evidence="3" id="KW-0067">ATP-binding</keyword>
<dbReference type="Gene3D" id="3.30.565.10">
    <property type="entry name" value="Histidine kinase-like ATPase, C-terminal domain"/>
    <property type="match status" value="1"/>
</dbReference>
<proteinExistence type="inferred from homology"/>
<evidence type="ECO:0000256" key="3">
    <source>
        <dbReference type="ARBA" id="ARBA00022840"/>
    </source>
</evidence>
<dbReference type="Gene3D" id="1.20.120.790">
    <property type="entry name" value="Heat shock protein 90, C-terminal domain"/>
    <property type="match status" value="1"/>
</dbReference>
<dbReference type="EMBL" id="QOKY01000202">
    <property type="protein sequence ID" value="RMZ52692.1"/>
    <property type="molecule type" value="Genomic_DNA"/>
</dbReference>
<evidence type="ECO:0000256" key="2">
    <source>
        <dbReference type="ARBA" id="ARBA00022741"/>
    </source>
</evidence>
<dbReference type="AlphaFoldDB" id="A0A3M7KTI6"/>
<feature type="region of interest" description="Disordered" evidence="5">
    <location>
        <begin position="167"/>
        <end position="204"/>
    </location>
</feature>
<dbReference type="Gene3D" id="3.30.230.80">
    <property type="match status" value="1"/>
</dbReference>
<gene>
    <name evidence="8" type="ORF">APUTEX25_000811</name>
</gene>
<name>A0A3M7KTI6_AUXPR</name>
<feature type="non-terminal residue" evidence="8">
    <location>
        <position position="1"/>
    </location>
</feature>
<evidence type="ECO:0000256" key="5">
    <source>
        <dbReference type="SAM" id="MobiDB-lite"/>
    </source>
</evidence>
<dbReference type="PRINTS" id="PR00775">
    <property type="entry name" value="HEATSHOCK90"/>
</dbReference>
<dbReference type="InterPro" id="IPR036890">
    <property type="entry name" value="HATPase_C_sf"/>
</dbReference>
<dbReference type="SUPFAM" id="SSF55874">
    <property type="entry name" value="ATPase domain of HSP90 chaperone/DNA topoisomerase II/histidine kinase"/>
    <property type="match status" value="1"/>
</dbReference>
<dbReference type="Pfam" id="PF00183">
    <property type="entry name" value="HSP90"/>
    <property type="match status" value="1"/>
</dbReference>
<protein>
    <recommendedName>
        <fullName evidence="7">Histidine kinase/HSP90-like ATPase domain-containing protein</fullName>
    </recommendedName>
</protein>
<evidence type="ECO:0000313" key="9">
    <source>
        <dbReference type="Proteomes" id="UP000279271"/>
    </source>
</evidence>
<dbReference type="FunFam" id="1.20.120.790:FF:000001">
    <property type="entry name" value="Heat shock protein 90 alpha"/>
    <property type="match status" value="1"/>
</dbReference>
<dbReference type="InterPro" id="IPR001404">
    <property type="entry name" value="Hsp90_fam"/>
</dbReference>
<dbReference type="Gene3D" id="3.40.50.11260">
    <property type="match status" value="1"/>
</dbReference>
<dbReference type="InterPro" id="IPR003594">
    <property type="entry name" value="HATPase_dom"/>
</dbReference>
<dbReference type="CDD" id="cd16927">
    <property type="entry name" value="HATPase_Hsp90-like"/>
    <property type="match status" value="1"/>
</dbReference>
<comment type="caution">
    <text evidence="8">The sequence shown here is derived from an EMBL/GenBank/DDBJ whole genome shotgun (WGS) entry which is preliminary data.</text>
</comment>
<evidence type="ECO:0000259" key="7">
    <source>
        <dbReference type="SMART" id="SM00387"/>
    </source>
</evidence>
<reference evidence="9" key="1">
    <citation type="journal article" date="2018" name="Algal Res.">
        <title>Characterization of plant carbon substrate utilization by Auxenochlorella protothecoides.</title>
        <authorList>
            <person name="Vogler B.W."/>
            <person name="Starkenburg S.R."/>
            <person name="Sudasinghe N."/>
            <person name="Schambach J.Y."/>
            <person name="Rollin J.A."/>
            <person name="Pattathil S."/>
            <person name="Barry A.N."/>
        </authorList>
    </citation>
    <scope>NUCLEOTIDE SEQUENCE [LARGE SCALE GENOMIC DNA]</scope>
    <source>
        <strain evidence="9">UTEX 25</strain>
    </source>
</reference>
<accession>A0A3M7KTI6</accession>
<dbReference type="GO" id="GO:0051082">
    <property type="term" value="F:unfolded protein binding"/>
    <property type="evidence" value="ECO:0007669"/>
    <property type="project" value="InterPro"/>
</dbReference>
<dbReference type="InterPro" id="IPR037196">
    <property type="entry name" value="HSP90_C"/>
</dbReference>
<dbReference type="SUPFAM" id="SSF54211">
    <property type="entry name" value="Ribosomal protein S5 domain 2-like"/>
    <property type="match status" value="1"/>
</dbReference>
<evidence type="ECO:0000256" key="4">
    <source>
        <dbReference type="ARBA" id="ARBA00023186"/>
    </source>
</evidence>
<dbReference type="SUPFAM" id="SSF110942">
    <property type="entry name" value="HSP90 C-terminal domain"/>
    <property type="match status" value="1"/>
</dbReference>
<dbReference type="GO" id="GO:0140662">
    <property type="term" value="F:ATP-dependent protein folding chaperone"/>
    <property type="evidence" value="ECO:0007669"/>
    <property type="project" value="InterPro"/>
</dbReference>
<dbReference type="FunFam" id="3.30.565.10:FF:000005">
    <property type="entry name" value="Heat shock protein 90"/>
    <property type="match status" value="1"/>
</dbReference>
<dbReference type="InterPro" id="IPR020568">
    <property type="entry name" value="Ribosomal_Su5_D2-typ_SF"/>
</dbReference>
<feature type="transmembrane region" description="Helical" evidence="6">
    <location>
        <begin position="21"/>
        <end position="42"/>
    </location>
</feature>
<dbReference type="NCBIfam" id="NF003555">
    <property type="entry name" value="PRK05218.1"/>
    <property type="match status" value="1"/>
</dbReference>
<feature type="compositionally biased region" description="Low complexity" evidence="5">
    <location>
        <begin position="171"/>
        <end position="182"/>
    </location>
</feature>
<evidence type="ECO:0000313" key="8">
    <source>
        <dbReference type="EMBL" id="RMZ52692.1"/>
    </source>
</evidence>
<keyword evidence="6" id="KW-0472">Membrane</keyword>
<dbReference type="PANTHER" id="PTHR11528">
    <property type="entry name" value="HEAT SHOCK PROTEIN 90 FAMILY MEMBER"/>
    <property type="match status" value="1"/>
</dbReference>
<dbReference type="InterPro" id="IPR020575">
    <property type="entry name" value="Hsp90_N"/>
</dbReference>
<evidence type="ECO:0000256" key="1">
    <source>
        <dbReference type="ARBA" id="ARBA00008239"/>
    </source>
</evidence>
<feature type="domain" description="Histidine kinase/HSP90-like ATPase" evidence="7">
    <location>
        <begin position="287"/>
        <end position="443"/>
    </location>
</feature>
<dbReference type="HAMAP" id="MF_00505">
    <property type="entry name" value="HSP90"/>
    <property type="match status" value="1"/>
</dbReference>
<dbReference type="Pfam" id="PF13589">
    <property type="entry name" value="HATPase_c_3"/>
    <property type="match status" value="1"/>
</dbReference>
<keyword evidence="6" id="KW-0812">Transmembrane</keyword>